<feature type="domain" description="Reverse transcriptase RNase H-like" evidence="10">
    <location>
        <begin position="548"/>
        <end position="622"/>
    </location>
</feature>
<feature type="region of interest" description="Disordered" evidence="9">
    <location>
        <begin position="27"/>
        <end position="47"/>
    </location>
</feature>
<dbReference type="Proteomes" id="UP000002640">
    <property type="component" value="Unassembled WGS sequence"/>
</dbReference>
<dbReference type="InParanoid" id="G4Z7Z4"/>
<accession>G4Z7Z4</accession>
<keyword evidence="8" id="KW-0695">RNA-directed DNA polymerase</keyword>
<protein>
    <recommendedName>
        <fullName evidence="10">Reverse transcriptase RNase H-like domain-containing protein</fullName>
    </recommendedName>
</protein>
<dbReference type="InterPro" id="IPR051320">
    <property type="entry name" value="Viral_Replic_Matur_Polypro"/>
</dbReference>
<evidence type="ECO:0000256" key="4">
    <source>
        <dbReference type="ARBA" id="ARBA00022722"/>
    </source>
</evidence>
<dbReference type="PANTHER" id="PTHR33064">
    <property type="entry name" value="POL PROTEIN"/>
    <property type="match status" value="1"/>
</dbReference>
<evidence type="ECO:0000256" key="2">
    <source>
        <dbReference type="ARBA" id="ARBA00022679"/>
    </source>
</evidence>
<evidence type="ECO:0000259" key="10">
    <source>
        <dbReference type="Pfam" id="PF17917"/>
    </source>
</evidence>
<sequence>MVVDTSNNSNTKAPRALDEGRSVINTVSSNKTRGGTAPIQQHQGRQSRDRFAAIQEKINQMSVMMETMQKGHEDELNALRFYQADELNAMTFPENINRGQSAICDDQPCCRQRVDCVKSGYRNERFGSTTSATCDEVDTLPTKTRTAANPASDEPLVLRKEEATFKQTDESTGKTTHVATTPLNLLVFSTTRVCTHEFRVPPQLVYPVMLGKDLFSEQGIDLLFSSKVEISVAEDCGPVDYDNMIDARNPTHDDVLLLLAFVKEFHDVASGRLGEIKGEPYELPLPHEAKPFACRAFPVPHIHLAKQEIQKLVKLGVMSPDNSSPWASPAFTILKKDGSIRLLRDFRRRNRTFSSREKVFFSLNGQAFVRHDQASTIRRASLPRGKIGLILAAHWANQVYRRFFPMPVIPEMLRKFQRCKFISVFDGKFVFNRLPMGVSTTTDEFQAVMNDTLGDLEFVGFVNDSSAQVETVHGQRVLPGGPSGIQPLQDNVAAIQSIAVPRTRRQLRRFIGMANYYRDMGPRRAHILAPLTALMSPQDNDGAYVITQHIRPLAFWGKKCNESQRKYPANLLELLCILLLLREYRAMFLVQELHIYTDHLNLTYGTFNNIQMTRWRLEVKAFGPRRHYIKTTSSRTRWRGCLAKRDPTWGRVKRLPK</sequence>
<evidence type="ECO:0000256" key="7">
    <source>
        <dbReference type="ARBA" id="ARBA00022801"/>
    </source>
</evidence>
<dbReference type="KEGG" id="psoj:PHYSODRAFT_330301"/>
<evidence type="ECO:0000256" key="6">
    <source>
        <dbReference type="ARBA" id="ARBA00022759"/>
    </source>
</evidence>
<evidence type="ECO:0000256" key="8">
    <source>
        <dbReference type="ARBA" id="ARBA00022918"/>
    </source>
</evidence>
<proteinExistence type="predicted"/>
<gene>
    <name evidence="11" type="ORF">PHYSODRAFT_330301</name>
</gene>
<organism evidence="11 12">
    <name type="scientific">Phytophthora sojae (strain P6497)</name>
    <name type="common">Soybean stem and root rot agent</name>
    <name type="synonym">Phytophthora megasperma f. sp. glycines</name>
    <dbReference type="NCBI Taxonomy" id="1094619"/>
    <lineage>
        <taxon>Eukaryota</taxon>
        <taxon>Sar</taxon>
        <taxon>Stramenopiles</taxon>
        <taxon>Oomycota</taxon>
        <taxon>Peronosporomycetes</taxon>
        <taxon>Peronosporales</taxon>
        <taxon>Peronosporaceae</taxon>
        <taxon>Phytophthora</taxon>
    </lineage>
</organism>
<keyword evidence="1" id="KW-0645">Protease</keyword>
<dbReference type="InterPro" id="IPR041373">
    <property type="entry name" value="RT_RNaseH"/>
</dbReference>
<dbReference type="InterPro" id="IPR043502">
    <property type="entry name" value="DNA/RNA_pol_sf"/>
</dbReference>
<dbReference type="GO" id="GO:0003964">
    <property type="term" value="F:RNA-directed DNA polymerase activity"/>
    <property type="evidence" value="ECO:0007669"/>
    <property type="project" value="UniProtKB-KW"/>
</dbReference>
<dbReference type="GO" id="GO:0004190">
    <property type="term" value="F:aspartic-type endopeptidase activity"/>
    <property type="evidence" value="ECO:0007669"/>
    <property type="project" value="UniProtKB-KW"/>
</dbReference>
<feature type="compositionally biased region" description="Polar residues" evidence="9">
    <location>
        <begin position="27"/>
        <end position="44"/>
    </location>
</feature>
<dbReference type="Gene3D" id="3.10.10.10">
    <property type="entry name" value="HIV Type 1 Reverse Transcriptase, subunit A, domain 1"/>
    <property type="match status" value="1"/>
</dbReference>
<keyword evidence="4" id="KW-0540">Nuclease</keyword>
<keyword evidence="2" id="KW-0808">Transferase</keyword>
<name>G4Z7Z4_PHYSP</name>
<dbReference type="EMBL" id="JH159153">
    <property type="protein sequence ID" value="EGZ22529.1"/>
    <property type="molecule type" value="Genomic_DNA"/>
</dbReference>
<keyword evidence="12" id="KW-1185">Reference proteome</keyword>
<dbReference type="Pfam" id="PF17917">
    <property type="entry name" value="RT_RNaseH"/>
    <property type="match status" value="1"/>
</dbReference>
<evidence type="ECO:0000256" key="3">
    <source>
        <dbReference type="ARBA" id="ARBA00022695"/>
    </source>
</evidence>
<dbReference type="GO" id="GO:0006508">
    <property type="term" value="P:proteolysis"/>
    <property type="evidence" value="ECO:0007669"/>
    <property type="project" value="UniProtKB-KW"/>
</dbReference>
<evidence type="ECO:0000313" key="12">
    <source>
        <dbReference type="Proteomes" id="UP000002640"/>
    </source>
</evidence>
<evidence type="ECO:0000256" key="5">
    <source>
        <dbReference type="ARBA" id="ARBA00022750"/>
    </source>
</evidence>
<dbReference type="InterPro" id="IPR043128">
    <property type="entry name" value="Rev_trsase/Diguanyl_cyclase"/>
</dbReference>
<dbReference type="AlphaFoldDB" id="G4Z7Z4"/>
<dbReference type="RefSeq" id="XP_009525246.1">
    <property type="nucleotide sequence ID" value="XM_009526951.1"/>
</dbReference>
<keyword evidence="5" id="KW-0064">Aspartyl protease</keyword>
<keyword evidence="6" id="KW-0255">Endonuclease</keyword>
<reference evidence="11 12" key="1">
    <citation type="journal article" date="2006" name="Science">
        <title>Phytophthora genome sequences uncover evolutionary origins and mechanisms of pathogenesis.</title>
        <authorList>
            <person name="Tyler B.M."/>
            <person name="Tripathy S."/>
            <person name="Zhang X."/>
            <person name="Dehal P."/>
            <person name="Jiang R.H."/>
            <person name="Aerts A."/>
            <person name="Arredondo F.D."/>
            <person name="Baxter L."/>
            <person name="Bensasson D."/>
            <person name="Beynon J.L."/>
            <person name="Chapman J."/>
            <person name="Damasceno C.M."/>
            <person name="Dorrance A.E."/>
            <person name="Dou D."/>
            <person name="Dickerman A.W."/>
            <person name="Dubchak I.L."/>
            <person name="Garbelotto M."/>
            <person name="Gijzen M."/>
            <person name="Gordon S.G."/>
            <person name="Govers F."/>
            <person name="Grunwald N.J."/>
            <person name="Huang W."/>
            <person name="Ivors K.L."/>
            <person name="Jones R.W."/>
            <person name="Kamoun S."/>
            <person name="Krampis K."/>
            <person name="Lamour K.H."/>
            <person name="Lee M.K."/>
            <person name="McDonald W.H."/>
            <person name="Medina M."/>
            <person name="Meijer H.J."/>
            <person name="Nordberg E.K."/>
            <person name="Maclean D.J."/>
            <person name="Ospina-Giraldo M.D."/>
            <person name="Morris P.F."/>
            <person name="Phuntumart V."/>
            <person name="Putnam N.H."/>
            <person name="Rash S."/>
            <person name="Rose J.K."/>
            <person name="Sakihama Y."/>
            <person name="Salamov A.A."/>
            <person name="Savidor A."/>
            <person name="Scheuring C.F."/>
            <person name="Smith B.M."/>
            <person name="Sobral B.W."/>
            <person name="Terry A."/>
            <person name="Torto-Alalibo T.A."/>
            <person name="Win J."/>
            <person name="Xu Z."/>
            <person name="Zhang H."/>
            <person name="Grigoriev I.V."/>
            <person name="Rokhsar D.S."/>
            <person name="Boore J.L."/>
        </authorList>
    </citation>
    <scope>NUCLEOTIDE SEQUENCE [LARGE SCALE GENOMIC DNA]</scope>
    <source>
        <strain evidence="11 12">P6497</strain>
    </source>
</reference>
<keyword evidence="7" id="KW-0378">Hydrolase</keyword>
<dbReference type="Gene3D" id="3.30.70.270">
    <property type="match status" value="2"/>
</dbReference>
<dbReference type="PANTHER" id="PTHR33064:SF37">
    <property type="entry name" value="RIBONUCLEASE H"/>
    <property type="match status" value="1"/>
</dbReference>
<dbReference type="GeneID" id="20646107"/>
<keyword evidence="3" id="KW-0548">Nucleotidyltransferase</keyword>
<evidence type="ECO:0000256" key="9">
    <source>
        <dbReference type="SAM" id="MobiDB-lite"/>
    </source>
</evidence>
<dbReference type="SUPFAM" id="SSF56672">
    <property type="entry name" value="DNA/RNA polymerases"/>
    <property type="match status" value="1"/>
</dbReference>
<evidence type="ECO:0000313" key="11">
    <source>
        <dbReference type="EMBL" id="EGZ22529.1"/>
    </source>
</evidence>
<dbReference type="GO" id="GO:0004519">
    <property type="term" value="F:endonuclease activity"/>
    <property type="evidence" value="ECO:0007669"/>
    <property type="project" value="UniProtKB-KW"/>
</dbReference>
<evidence type="ECO:0000256" key="1">
    <source>
        <dbReference type="ARBA" id="ARBA00022670"/>
    </source>
</evidence>